<proteinExistence type="predicted"/>
<dbReference type="InterPro" id="IPR030395">
    <property type="entry name" value="GP_PDE_dom"/>
</dbReference>
<gene>
    <name evidence="2" type="ORF">CLV72_11079</name>
</gene>
<accession>A0A2T0PTU0</accession>
<dbReference type="PROSITE" id="PS51704">
    <property type="entry name" value="GP_PDE"/>
    <property type="match status" value="1"/>
</dbReference>
<dbReference type="AlphaFoldDB" id="A0A2T0PTU0"/>
<dbReference type="Proteomes" id="UP000237846">
    <property type="component" value="Unassembled WGS sequence"/>
</dbReference>
<feature type="domain" description="GP-PDE" evidence="1">
    <location>
        <begin position="17"/>
        <end position="271"/>
    </location>
</feature>
<comment type="caution">
    <text evidence="2">The sequence shown here is derived from an EMBL/GenBank/DDBJ whole genome shotgun (WGS) entry which is preliminary data.</text>
</comment>
<organism evidence="2 3">
    <name type="scientific">Allonocardiopsis opalescens</name>
    <dbReference type="NCBI Taxonomy" id="1144618"/>
    <lineage>
        <taxon>Bacteria</taxon>
        <taxon>Bacillati</taxon>
        <taxon>Actinomycetota</taxon>
        <taxon>Actinomycetes</taxon>
        <taxon>Streptosporangiales</taxon>
        <taxon>Allonocardiopsis</taxon>
    </lineage>
</organism>
<keyword evidence="3" id="KW-1185">Reference proteome</keyword>
<dbReference type="EMBL" id="PVZC01000010">
    <property type="protein sequence ID" value="PRX92319.1"/>
    <property type="molecule type" value="Genomic_DNA"/>
</dbReference>
<evidence type="ECO:0000313" key="2">
    <source>
        <dbReference type="EMBL" id="PRX92319.1"/>
    </source>
</evidence>
<protein>
    <submittedName>
        <fullName evidence="2">Glycerophosphoryl diester phosphodiesterase</fullName>
    </submittedName>
</protein>
<dbReference type="GO" id="GO:0008081">
    <property type="term" value="F:phosphoric diester hydrolase activity"/>
    <property type="evidence" value="ECO:0007669"/>
    <property type="project" value="InterPro"/>
</dbReference>
<evidence type="ECO:0000313" key="3">
    <source>
        <dbReference type="Proteomes" id="UP000237846"/>
    </source>
</evidence>
<reference evidence="2 3" key="1">
    <citation type="submission" date="2018-03" db="EMBL/GenBank/DDBJ databases">
        <title>Genomic Encyclopedia of Archaeal and Bacterial Type Strains, Phase II (KMG-II): from individual species to whole genera.</title>
        <authorList>
            <person name="Goeker M."/>
        </authorList>
    </citation>
    <scope>NUCLEOTIDE SEQUENCE [LARGE SCALE GENOMIC DNA]</scope>
    <source>
        <strain evidence="2 3">DSM 45601</strain>
    </source>
</reference>
<sequence length="284" mass="30810">MPLRSARRFAYLDHPGPIAMAHRGGTVTEPDGTVRPGLENTMRAFQHAADLGYRYVETDVHATADGVLLACHDATLDRTADRPGAIAELTAAQVARARVAGTEPVPTLEQLLGELPQLRVNIDIKAPGAVAPLADALRRTRAHDRVCVGSFSQRRMRRLRRLLDRPVCTSAAPADVARLRLAAYTPWPALYSLLAALAGQGVPCAQIPLAWTLPAVGEVPLVTPELLRTARALGIAVHVWTINDPALMRRLLDLGVDGIVTDNTPALKEVLMRRDQWIQGAPQR</sequence>
<dbReference type="Gene3D" id="3.20.20.190">
    <property type="entry name" value="Phosphatidylinositol (PI) phosphodiesterase"/>
    <property type="match status" value="1"/>
</dbReference>
<dbReference type="GO" id="GO:0006629">
    <property type="term" value="P:lipid metabolic process"/>
    <property type="evidence" value="ECO:0007669"/>
    <property type="project" value="InterPro"/>
</dbReference>
<dbReference type="Pfam" id="PF03009">
    <property type="entry name" value="GDPD"/>
    <property type="match status" value="1"/>
</dbReference>
<evidence type="ECO:0000259" key="1">
    <source>
        <dbReference type="PROSITE" id="PS51704"/>
    </source>
</evidence>
<dbReference type="PANTHER" id="PTHR43805">
    <property type="entry name" value="GLYCEROPHOSPHORYL DIESTER PHOSPHODIESTERASE"/>
    <property type="match status" value="1"/>
</dbReference>
<dbReference type="InterPro" id="IPR017946">
    <property type="entry name" value="PLC-like_Pdiesterase_TIM-brl"/>
</dbReference>
<name>A0A2T0PTU0_9ACTN</name>
<dbReference type="PANTHER" id="PTHR43805:SF1">
    <property type="entry name" value="GP-PDE DOMAIN-CONTAINING PROTEIN"/>
    <property type="match status" value="1"/>
</dbReference>
<dbReference type="SUPFAM" id="SSF51695">
    <property type="entry name" value="PLC-like phosphodiesterases"/>
    <property type="match status" value="1"/>
</dbReference>